<evidence type="ECO:0000313" key="1">
    <source>
        <dbReference type="EMBL" id="JAH16606.1"/>
    </source>
</evidence>
<sequence>MGVCYAAAVYFVTPDDSCESSFKGCRLDYSRSGQIIIFMK</sequence>
<reference evidence="1" key="2">
    <citation type="journal article" date="2015" name="Fish Shellfish Immunol.">
        <title>Early steps in the European eel (Anguilla anguilla)-Vibrio vulnificus interaction in the gills: Role of the RtxA13 toxin.</title>
        <authorList>
            <person name="Callol A."/>
            <person name="Pajuelo D."/>
            <person name="Ebbesson L."/>
            <person name="Teles M."/>
            <person name="MacKenzie S."/>
            <person name="Amaro C."/>
        </authorList>
    </citation>
    <scope>NUCLEOTIDE SEQUENCE</scope>
</reference>
<dbReference type="EMBL" id="GBXM01091971">
    <property type="protein sequence ID" value="JAH16606.1"/>
    <property type="molecule type" value="Transcribed_RNA"/>
</dbReference>
<accession>A0A0E9QI93</accession>
<proteinExistence type="predicted"/>
<reference evidence="1" key="1">
    <citation type="submission" date="2014-11" db="EMBL/GenBank/DDBJ databases">
        <authorList>
            <person name="Amaro Gonzalez C."/>
        </authorList>
    </citation>
    <scope>NUCLEOTIDE SEQUENCE</scope>
</reference>
<dbReference type="AlphaFoldDB" id="A0A0E9QI93"/>
<name>A0A0E9QI93_ANGAN</name>
<protein>
    <submittedName>
        <fullName evidence="1">Uncharacterized protein</fullName>
    </submittedName>
</protein>
<organism evidence="1">
    <name type="scientific">Anguilla anguilla</name>
    <name type="common">European freshwater eel</name>
    <name type="synonym">Muraena anguilla</name>
    <dbReference type="NCBI Taxonomy" id="7936"/>
    <lineage>
        <taxon>Eukaryota</taxon>
        <taxon>Metazoa</taxon>
        <taxon>Chordata</taxon>
        <taxon>Craniata</taxon>
        <taxon>Vertebrata</taxon>
        <taxon>Euteleostomi</taxon>
        <taxon>Actinopterygii</taxon>
        <taxon>Neopterygii</taxon>
        <taxon>Teleostei</taxon>
        <taxon>Anguilliformes</taxon>
        <taxon>Anguillidae</taxon>
        <taxon>Anguilla</taxon>
    </lineage>
</organism>